<organism evidence="2 3">
    <name type="scientific">Branchiibius cervicis</name>
    <dbReference type="NCBI Taxonomy" id="908252"/>
    <lineage>
        <taxon>Bacteria</taxon>
        <taxon>Bacillati</taxon>
        <taxon>Actinomycetota</taxon>
        <taxon>Actinomycetes</taxon>
        <taxon>Micrococcales</taxon>
        <taxon>Dermacoccaceae</taxon>
        <taxon>Branchiibius</taxon>
    </lineage>
</organism>
<gene>
    <name evidence="2" type="ORF">ACFQBT_15040</name>
</gene>
<evidence type="ECO:0000313" key="3">
    <source>
        <dbReference type="Proteomes" id="UP001596356"/>
    </source>
</evidence>
<evidence type="ECO:0000256" key="1">
    <source>
        <dbReference type="SAM" id="Phobius"/>
    </source>
</evidence>
<feature type="transmembrane region" description="Helical" evidence="1">
    <location>
        <begin position="47"/>
        <end position="68"/>
    </location>
</feature>
<keyword evidence="1" id="KW-1133">Transmembrane helix</keyword>
<proteinExistence type="predicted"/>
<sequence>MSAETVVMSFGQSSKLSALRLAAPVVEPAPGRVTSLVAAARRWARKAFIVVTLLLGVFAYGGGAVAHADDPLSITDSVANF</sequence>
<protein>
    <submittedName>
        <fullName evidence="2">Uncharacterized protein</fullName>
    </submittedName>
</protein>
<name>A0ABW2AVH7_9MICO</name>
<dbReference type="Proteomes" id="UP001596356">
    <property type="component" value="Unassembled WGS sequence"/>
</dbReference>
<accession>A0ABW2AVH7</accession>
<reference evidence="3" key="1">
    <citation type="journal article" date="2019" name="Int. J. Syst. Evol. Microbiol.">
        <title>The Global Catalogue of Microorganisms (GCM) 10K type strain sequencing project: providing services to taxonomists for standard genome sequencing and annotation.</title>
        <authorList>
            <consortium name="The Broad Institute Genomics Platform"/>
            <consortium name="The Broad Institute Genome Sequencing Center for Infectious Disease"/>
            <person name="Wu L."/>
            <person name="Ma J."/>
        </authorList>
    </citation>
    <scope>NUCLEOTIDE SEQUENCE [LARGE SCALE GENOMIC DNA]</scope>
    <source>
        <strain evidence="3">NBRC 106593</strain>
    </source>
</reference>
<keyword evidence="1" id="KW-0812">Transmembrane</keyword>
<keyword evidence="3" id="KW-1185">Reference proteome</keyword>
<keyword evidence="1" id="KW-0472">Membrane</keyword>
<evidence type="ECO:0000313" key="2">
    <source>
        <dbReference type="EMBL" id="MFC6715047.1"/>
    </source>
</evidence>
<dbReference type="EMBL" id="JBHSWJ010000002">
    <property type="protein sequence ID" value="MFC6715047.1"/>
    <property type="molecule type" value="Genomic_DNA"/>
</dbReference>
<dbReference type="RefSeq" id="WP_377823863.1">
    <property type="nucleotide sequence ID" value="NZ_JBHSWJ010000002.1"/>
</dbReference>
<comment type="caution">
    <text evidence="2">The sequence shown here is derived from an EMBL/GenBank/DDBJ whole genome shotgun (WGS) entry which is preliminary data.</text>
</comment>